<keyword evidence="1" id="KW-0472">Membrane</keyword>
<dbReference type="Pfam" id="PF03929">
    <property type="entry name" value="PepSY_TM"/>
    <property type="match status" value="1"/>
</dbReference>
<accession>A0ABT8LLT5</accession>
<feature type="transmembrane region" description="Helical" evidence="1">
    <location>
        <begin position="147"/>
        <end position="170"/>
    </location>
</feature>
<evidence type="ECO:0000256" key="1">
    <source>
        <dbReference type="SAM" id="Phobius"/>
    </source>
</evidence>
<reference evidence="2" key="1">
    <citation type="submission" date="2023-06" db="EMBL/GenBank/DDBJ databases">
        <title>Genomic of Agaribacillus aureum.</title>
        <authorList>
            <person name="Wang G."/>
        </authorList>
    </citation>
    <scope>NUCLEOTIDE SEQUENCE</scope>
    <source>
        <strain evidence="2">BMA12</strain>
    </source>
</reference>
<evidence type="ECO:0000313" key="2">
    <source>
        <dbReference type="EMBL" id="MDN5217293.1"/>
    </source>
</evidence>
<feature type="transmembrane region" description="Helical" evidence="1">
    <location>
        <begin position="397"/>
        <end position="415"/>
    </location>
</feature>
<protein>
    <submittedName>
        <fullName evidence="2">PepSY-associated TM helix domain-containing protein</fullName>
    </submittedName>
</protein>
<feature type="transmembrane region" description="Helical" evidence="1">
    <location>
        <begin position="215"/>
        <end position="233"/>
    </location>
</feature>
<dbReference type="InterPro" id="IPR005625">
    <property type="entry name" value="PepSY-ass_TM"/>
</dbReference>
<dbReference type="PANTHER" id="PTHR34219:SF3">
    <property type="entry name" value="BLL7967 PROTEIN"/>
    <property type="match status" value="1"/>
</dbReference>
<proteinExistence type="predicted"/>
<comment type="caution">
    <text evidence="2">The sequence shown here is derived from an EMBL/GenBank/DDBJ whole genome shotgun (WGS) entry which is preliminary data.</text>
</comment>
<feature type="transmembrane region" description="Helical" evidence="1">
    <location>
        <begin position="427"/>
        <end position="451"/>
    </location>
</feature>
<feature type="transmembrane region" description="Helical" evidence="1">
    <location>
        <begin position="350"/>
        <end position="376"/>
    </location>
</feature>
<feature type="transmembrane region" description="Helical" evidence="1">
    <location>
        <begin position="20"/>
        <end position="41"/>
    </location>
</feature>
<sequence>MKLKGLGNRAYNVLFHTHTVAGIVISFALFVIFYAGAFTLFRDDFYQWENPAARIPVAEDFDYDKAFEAVDKVYDLDRHSITNIAFPDHHDPFFQVYGAVHDTDSTTERMAAYVEPGSYSVQDITKPLTTVGITLFRLHYFRQIPVIGLYLSGFVALFFLFASITGLLIHWRNLLTKFYAFIVQGKWKQIWTNAHTVLGVIGLPFQIVYAVTGAFFGLLSFVLLPSVLILYGGDSSKVFNILRPENAIELEHDAKPADNISMVTLKKKIEETYPGYRVTRAAVRNYGLEDALITWTIKDGKGIATDGRITMYMSDGIPIEEASLFPAEKKYYSSVIEIIGKLHFADFGGFLIRVVYFVLSMITCFMIISGILLWQAARDNNRYTEKQRKFHHKVTKVYLAICLSMFPAFAIIFIANKMVPIGMEGRAFLVNTIFFSSWLLLFVIGCFWNSYARQNKNYLIIGGVLSLLVPLVNGIATGDWFWLVLTTFPNVAGVDISWLLTGLIALVVALWVLKIPEQVLAKKVGNTKQIRVEETELIPEPAVLTDGRKTP</sequence>
<keyword evidence="3" id="KW-1185">Reference proteome</keyword>
<organism evidence="2 3">
    <name type="scientific">Agaribacillus aureus</name>
    <dbReference type="NCBI Taxonomy" id="3051825"/>
    <lineage>
        <taxon>Bacteria</taxon>
        <taxon>Pseudomonadati</taxon>
        <taxon>Bacteroidota</taxon>
        <taxon>Cytophagia</taxon>
        <taxon>Cytophagales</taxon>
        <taxon>Splendidivirgaceae</taxon>
        <taxon>Agaribacillus</taxon>
    </lineage>
</organism>
<gene>
    <name evidence="2" type="ORF">QQ020_34790</name>
</gene>
<feature type="transmembrane region" description="Helical" evidence="1">
    <location>
        <begin position="496"/>
        <end position="513"/>
    </location>
</feature>
<dbReference type="RefSeq" id="WP_346762630.1">
    <property type="nucleotide sequence ID" value="NZ_JAUJEB010000015.1"/>
</dbReference>
<name>A0ABT8LLT5_9BACT</name>
<dbReference type="PANTHER" id="PTHR34219">
    <property type="entry name" value="IRON-REGULATED INNER MEMBRANE PROTEIN-RELATED"/>
    <property type="match status" value="1"/>
</dbReference>
<dbReference type="EMBL" id="JAUJEB010000015">
    <property type="protein sequence ID" value="MDN5217293.1"/>
    <property type="molecule type" value="Genomic_DNA"/>
</dbReference>
<feature type="transmembrane region" description="Helical" evidence="1">
    <location>
        <begin position="458"/>
        <end position="476"/>
    </location>
</feature>
<dbReference type="Proteomes" id="UP001172083">
    <property type="component" value="Unassembled WGS sequence"/>
</dbReference>
<keyword evidence="1" id="KW-0812">Transmembrane</keyword>
<evidence type="ECO:0000313" key="3">
    <source>
        <dbReference type="Proteomes" id="UP001172083"/>
    </source>
</evidence>
<feature type="transmembrane region" description="Helical" evidence="1">
    <location>
        <begin position="190"/>
        <end position="208"/>
    </location>
</feature>
<keyword evidence="1" id="KW-1133">Transmembrane helix</keyword>